<organism evidence="1 2">
    <name type="scientific">Frondihabitans australicus</name>
    <dbReference type="NCBI Taxonomy" id="386892"/>
    <lineage>
        <taxon>Bacteria</taxon>
        <taxon>Bacillati</taxon>
        <taxon>Actinomycetota</taxon>
        <taxon>Actinomycetes</taxon>
        <taxon>Micrococcales</taxon>
        <taxon>Microbacteriaceae</taxon>
        <taxon>Frondihabitans</taxon>
    </lineage>
</organism>
<keyword evidence="2" id="KW-1185">Reference proteome</keyword>
<gene>
    <name evidence="1" type="ORF">C8E83_0016</name>
</gene>
<evidence type="ECO:0000313" key="1">
    <source>
        <dbReference type="EMBL" id="RKR72935.1"/>
    </source>
</evidence>
<keyword evidence="1" id="KW-0808">Transferase</keyword>
<reference evidence="1 2" key="1">
    <citation type="submission" date="2018-10" db="EMBL/GenBank/DDBJ databases">
        <title>Sequencing the genomes of 1000 actinobacteria strains.</title>
        <authorList>
            <person name="Klenk H.-P."/>
        </authorList>
    </citation>
    <scope>NUCLEOTIDE SEQUENCE [LARGE SCALE GENOMIC DNA]</scope>
    <source>
        <strain evidence="1 2">DSM 17894</strain>
    </source>
</reference>
<proteinExistence type="predicted"/>
<evidence type="ECO:0000313" key="2">
    <source>
        <dbReference type="Proteomes" id="UP000280008"/>
    </source>
</evidence>
<dbReference type="Proteomes" id="UP000280008">
    <property type="component" value="Unassembled WGS sequence"/>
</dbReference>
<dbReference type="EMBL" id="RBKS01000001">
    <property type="protein sequence ID" value="RKR72935.1"/>
    <property type="molecule type" value="Genomic_DNA"/>
</dbReference>
<protein>
    <submittedName>
        <fullName evidence="1">Glycosyltransferase involved in cell wall biosynthesis</fullName>
    </submittedName>
</protein>
<name>A0A495ICV6_9MICO</name>
<dbReference type="GO" id="GO:0016740">
    <property type="term" value="F:transferase activity"/>
    <property type="evidence" value="ECO:0007669"/>
    <property type="project" value="UniProtKB-KW"/>
</dbReference>
<accession>A0A495ICV6</accession>
<dbReference type="Gene3D" id="3.40.50.2000">
    <property type="entry name" value="Glycogen Phosphorylase B"/>
    <property type="match status" value="1"/>
</dbReference>
<dbReference type="RefSeq" id="WP_121367858.1">
    <property type="nucleotide sequence ID" value="NZ_RBKS01000001.1"/>
</dbReference>
<sequence length="352" mass="39076">MTDTGSPGRGGGRRLVVQQSFPRPRPTTNPYLRLLGDAIARQPGVGVLPFSWRSALLGRYDVFHVHWPEILVQGASPVKTAVRQLLTLALVVRLAATRTPVVRTLHNVEAHEGLSRPRRLLLGLLDRRTTLVIRLTDSTPVPPGVLSETIPHGHYRDWYPRPDGSERQAGHVAYFGLIRPYKGVEDLVSVFRELPGDVSLTAAGKPSSDELRDELRRLADGDDRIDLDLRYLDDDALARTVGRAELVVLPHRSMHNSGSVLAALSLDRPVLVPATEINTRLAEEVGPEWVYEYDDTLRASDIERALEGASRLTGDDRPDLSGREWDDAGRRHVEAYRRAISAMTTRRGGRSA</sequence>
<dbReference type="OrthoDB" id="9771846at2"/>
<dbReference type="SUPFAM" id="SSF53756">
    <property type="entry name" value="UDP-Glycosyltransferase/glycogen phosphorylase"/>
    <property type="match status" value="1"/>
</dbReference>
<comment type="caution">
    <text evidence="1">The sequence shown here is derived from an EMBL/GenBank/DDBJ whole genome shotgun (WGS) entry which is preliminary data.</text>
</comment>
<dbReference type="AlphaFoldDB" id="A0A495ICV6"/>